<dbReference type="AlphaFoldDB" id="A0A9J6FL14"/>
<evidence type="ECO:0000313" key="8">
    <source>
        <dbReference type="Proteomes" id="UP000821853"/>
    </source>
</evidence>
<keyword evidence="4" id="KW-1133">Transmembrane helix</keyword>
<keyword evidence="3" id="KW-0732">Signal</keyword>
<evidence type="ECO:0000256" key="5">
    <source>
        <dbReference type="ARBA" id="ARBA00023136"/>
    </source>
</evidence>
<sequence>MFIFILFRNFLESEWCRWEFRVAQHHALEDNINRLIVVVVGELSVEGVDEELQQYMQTTNYLSWSETHFWDKLLYSLPKRYARTRVIPNVY</sequence>
<dbReference type="GO" id="GO:0007165">
    <property type="term" value="P:signal transduction"/>
    <property type="evidence" value="ECO:0007669"/>
    <property type="project" value="InterPro"/>
</dbReference>
<dbReference type="EMBL" id="JABSTR010000001">
    <property type="protein sequence ID" value="KAH9362700.1"/>
    <property type="molecule type" value="Genomic_DNA"/>
</dbReference>
<dbReference type="PANTHER" id="PTHR24365">
    <property type="entry name" value="TOLL-LIKE RECEPTOR"/>
    <property type="match status" value="1"/>
</dbReference>
<reference evidence="7 8" key="1">
    <citation type="journal article" date="2020" name="Cell">
        <title>Large-Scale Comparative Analyses of Tick Genomes Elucidate Their Genetic Diversity and Vector Capacities.</title>
        <authorList>
            <consortium name="Tick Genome and Microbiome Consortium (TIGMIC)"/>
            <person name="Jia N."/>
            <person name="Wang J."/>
            <person name="Shi W."/>
            <person name="Du L."/>
            <person name="Sun Y."/>
            <person name="Zhan W."/>
            <person name="Jiang J.F."/>
            <person name="Wang Q."/>
            <person name="Zhang B."/>
            <person name="Ji P."/>
            <person name="Bell-Sakyi L."/>
            <person name="Cui X.M."/>
            <person name="Yuan T.T."/>
            <person name="Jiang B.G."/>
            <person name="Yang W.F."/>
            <person name="Lam T.T."/>
            <person name="Chang Q.C."/>
            <person name="Ding S.J."/>
            <person name="Wang X.J."/>
            <person name="Zhu J.G."/>
            <person name="Ruan X.D."/>
            <person name="Zhao L."/>
            <person name="Wei J.T."/>
            <person name="Ye R.Z."/>
            <person name="Que T.C."/>
            <person name="Du C.H."/>
            <person name="Zhou Y.H."/>
            <person name="Cheng J.X."/>
            <person name="Dai P.F."/>
            <person name="Guo W.B."/>
            <person name="Han X.H."/>
            <person name="Huang E.J."/>
            <person name="Li L.F."/>
            <person name="Wei W."/>
            <person name="Gao Y.C."/>
            <person name="Liu J.Z."/>
            <person name="Shao H.Z."/>
            <person name="Wang X."/>
            <person name="Wang C.C."/>
            <person name="Yang T.C."/>
            <person name="Huo Q.B."/>
            <person name="Li W."/>
            <person name="Chen H.Y."/>
            <person name="Chen S.E."/>
            <person name="Zhou L.G."/>
            <person name="Ni X.B."/>
            <person name="Tian J.H."/>
            <person name="Sheng Y."/>
            <person name="Liu T."/>
            <person name="Pan Y.S."/>
            <person name="Xia L.Y."/>
            <person name="Li J."/>
            <person name="Zhao F."/>
            <person name="Cao W.C."/>
        </authorList>
    </citation>
    <scope>NUCLEOTIDE SEQUENCE [LARGE SCALE GENOMIC DNA]</scope>
    <source>
        <strain evidence="7">HaeL-2018</strain>
    </source>
</reference>
<keyword evidence="2" id="KW-0812">Transmembrane</keyword>
<dbReference type="InterPro" id="IPR035897">
    <property type="entry name" value="Toll_tir_struct_dom_sf"/>
</dbReference>
<evidence type="ECO:0000256" key="3">
    <source>
        <dbReference type="ARBA" id="ARBA00022729"/>
    </source>
</evidence>
<feature type="domain" description="TIR" evidence="6">
    <location>
        <begin position="1"/>
        <end position="77"/>
    </location>
</feature>
<keyword evidence="5" id="KW-0472">Membrane</keyword>
<name>A0A9J6FL14_HAELO</name>
<dbReference type="VEuPathDB" id="VectorBase:HLOH_041257"/>
<proteinExistence type="predicted"/>
<dbReference type="OMA" id="HHALEDN"/>
<dbReference type="GO" id="GO:0005886">
    <property type="term" value="C:plasma membrane"/>
    <property type="evidence" value="ECO:0007669"/>
    <property type="project" value="TreeGrafter"/>
</dbReference>
<dbReference type="InterPro" id="IPR000157">
    <property type="entry name" value="TIR_dom"/>
</dbReference>
<dbReference type="Proteomes" id="UP000821853">
    <property type="component" value="Chromosome 1"/>
</dbReference>
<evidence type="ECO:0000259" key="6">
    <source>
        <dbReference type="PROSITE" id="PS50104"/>
    </source>
</evidence>
<dbReference type="SUPFAM" id="SSF52200">
    <property type="entry name" value="Toll/Interleukin receptor TIR domain"/>
    <property type="match status" value="1"/>
</dbReference>
<evidence type="ECO:0000313" key="7">
    <source>
        <dbReference type="EMBL" id="KAH9362700.1"/>
    </source>
</evidence>
<gene>
    <name evidence="7" type="ORF">HPB48_001203</name>
</gene>
<evidence type="ECO:0000256" key="2">
    <source>
        <dbReference type="ARBA" id="ARBA00022692"/>
    </source>
</evidence>
<dbReference type="OrthoDB" id="6501450at2759"/>
<protein>
    <recommendedName>
        <fullName evidence="6">TIR domain-containing protein</fullName>
    </recommendedName>
</protein>
<dbReference type="Gene3D" id="3.40.50.10140">
    <property type="entry name" value="Toll/interleukin-1 receptor homology (TIR) domain"/>
    <property type="match status" value="1"/>
</dbReference>
<dbReference type="GO" id="GO:0038023">
    <property type="term" value="F:signaling receptor activity"/>
    <property type="evidence" value="ECO:0007669"/>
    <property type="project" value="TreeGrafter"/>
</dbReference>
<comment type="subcellular location">
    <subcellularLocation>
        <location evidence="1">Membrane</location>
    </subcellularLocation>
</comment>
<accession>A0A9J6FL14</accession>
<keyword evidence="8" id="KW-1185">Reference proteome</keyword>
<evidence type="ECO:0000256" key="1">
    <source>
        <dbReference type="ARBA" id="ARBA00004370"/>
    </source>
</evidence>
<dbReference type="GO" id="GO:0045087">
    <property type="term" value="P:innate immune response"/>
    <property type="evidence" value="ECO:0007669"/>
    <property type="project" value="TreeGrafter"/>
</dbReference>
<comment type="caution">
    <text evidence="7">The sequence shown here is derived from an EMBL/GenBank/DDBJ whole genome shotgun (WGS) entry which is preliminary data.</text>
</comment>
<dbReference type="PROSITE" id="PS50104">
    <property type="entry name" value="TIR"/>
    <property type="match status" value="1"/>
</dbReference>
<evidence type="ECO:0000256" key="4">
    <source>
        <dbReference type="ARBA" id="ARBA00022989"/>
    </source>
</evidence>
<organism evidence="7 8">
    <name type="scientific">Haemaphysalis longicornis</name>
    <name type="common">Bush tick</name>
    <dbReference type="NCBI Taxonomy" id="44386"/>
    <lineage>
        <taxon>Eukaryota</taxon>
        <taxon>Metazoa</taxon>
        <taxon>Ecdysozoa</taxon>
        <taxon>Arthropoda</taxon>
        <taxon>Chelicerata</taxon>
        <taxon>Arachnida</taxon>
        <taxon>Acari</taxon>
        <taxon>Parasitiformes</taxon>
        <taxon>Ixodida</taxon>
        <taxon>Ixodoidea</taxon>
        <taxon>Ixodidae</taxon>
        <taxon>Haemaphysalinae</taxon>
        <taxon>Haemaphysalis</taxon>
    </lineage>
</organism>
<dbReference type="PANTHER" id="PTHR24365:SF541">
    <property type="entry name" value="PROTEIN TOLL-RELATED"/>
    <property type="match status" value="1"/>
</dbReference>